<accession>A0A182IIS3</accession>
<dbReference type="EMBL" id="APCN01000586">
    <property type="status" value="NOT_ANNOTATED_CDS"/>
    <property type="molecule type" value="Genomic_DNA"/>
</dbReference>
<evidence type="ECO:0000313" key="2">
    <source>
        <dbReference type="Proteomes" id="UP000075840"/>
    </source>
</evidence>
<dbReference type="EnsemblMetazoa" id="AARA015852-RA">
    <property type="protein sequence ID" value="AARA015852-PA"/>
    <property type="gene ID" value="AARA015852"/>
</dbReference>
<sequence length="241" mass="27663">MHPTWNWKLFLCAIFLVYVAASSASEKVAGIVQHQEWFSKYASILEVTMQIKRQGNSNATLTFNKELVKLLANATLEMRSIDNTTESAILQADTIGQPCRVLLLELLKIFRTIGQAELQACAAYTMGLLDYWTKQRFFSFANIVHRDATELTHRVGLILEQYNKITQMDNILEVLQEEYYAFNSYNSALQEVLNRELDRFARADHPVRATLSDCLDTTVTLHQLDMDYVLGYLETGCMTWK</sequence>
<evidence type="ECO:0000313" key="1">
    <source>
        <dbReference type="EnsemblMetazoa" id="AARA015852-PA"/>
    </source>
</evidence>
<proteinExistence type="predicted"/>
<keyword evidence="2" id="KW-1185">Reference proteome</keyword>
<protein>
    <submittedName>
        <fullName evidence="1">Uncharacterized protein</fullName>
    </submittedName>
</protein>
<dbReference type="VEuPathDB" id="VectorBase:AARA015852"/>
<dbReference type="Proteomes" id="UP000075840">
    <property type="component" value="Unassembled WGS sequence"/>
</dbReference>
<organism evidence="1 2">
    <name type="scientific">Anopheles arabiensis</name>
    <name type="common">Mosquito</name>
    <dbReference type="NCBI Taxonomy" id="7173"/>
    <lineage>
        <taxon>Eukaryota</taxon>
        <taxon>Metazoa</taxon>
        <taxon>Ecdysozoa</taxon>
        <taxon>Arthropoda</taxon>
        <taxon>Hexapoda</taxon>
        <taxon>Insecta</taxon>
        <taxon>Pterygota</taxon>
        <taxon>Neoptera</taxon>
        <taxon>Endopterygota</taxon>
        <taxon>Diptera</taxon>
        <taxon>Nematocera</taxon>
        <taxon>Culicoidea</taxon>
        <taxon>Culicidae</taxon>
        <taxon>Anophelinae</taxon>
        <taxon>Anopheles</taxon>
    </lineage>
</organism>
<name>A0A182IIS3_ANOAR</name>
<dbReference type="AlphaFoldDB" id="A0A182IIS3"/>
<reference evidence="1" key="1">
    <citation type="submission" date="2022-08" db="UniProtKB">
        <authorList>
            <consortium name="EnsemblMetazoa"/>
        </authorList>
    </citation>
    <scope>IDENTIFICATION</scope>
    <source>
        <strain evidence="1">Dongola</strain>
    </source>
</reference>